<evidence type="ECO:0000313" key="2">
    <source>
        <dbReference type="EMBL" id="KAF2395096.1"/>
    </source>
</evidence>
<dbReference type="SUPFAM" id="SSF103473">
    <property type="entry name" value="MFS general substrate transporter"/>
    <property type="match status" value="1"/>
</dbReference>
<feature type="transmembrane region" description="Helical" evidence="1">
    <location>
        <begin position="386"/>
        <end position="410"/>
    </location>
</feature>
<organism evidence="2 3">
    <name type="scientific">Pseudomonas frederiksbergensis</name>
    <dbReference type="NCBI Taxonomy" id="104087"/>
    <lineage>
        <taxon>Bacteria</taxon>
        <taxon>Pseudomonadati</taxon>
        <taxon>Pseudomonadota</taxon>
        <taxon>Gammaproteobacteria</taxon>
        <taxon>Pseudomonadales</taxon>
        <taxon>Pseudomonadaceae</taxon>
        <taxon>Pseudomonas</taxon>
    </lineage>
</organism>
<evidence type="ECO:0008006" key="4">
    <source>
        <dbReference type="Google" id="ProtNLM"/>
    </source>
</evidence>
<dbReference type="PANTHER" id="PTHR43596">
    <property type="entry name" value="ADP,ATP CARRIER PROTEIN"/>
    <property type="match status" value="1"/>
</dbReference>
<feature type="transmembrane region" description="Helical" evidence="1">
    <location>
        <begin position="86"/>
        <end position="103"/>
    </location>
</feature>
<feature type="transmembrane region" description="Helical" evidence="1">
    <location>
        <begin position="268"/>
        <end position="287"/>
    </location>
</feature>
<dbReference type="Proteomes" id="UP000475265">
    <property type="component" value="Unassembled WGS sequence"/>
</dbReference>
<feature type="transmembrane region" description="Helical" evidence="1">
    <location>
        <begin position="115"/>
        <end position="134"/>
    </location>
</feature>
<feature type="transmembrane region" description="Helical" evidence="1">
    <location>
        <begin position="18"/>
        <end position="37"/>
    </location>
</feature>
<dbReference type="InterPro" id="IPR036259">
    <property type="entry name" value="MFS_trans_sf"/>
</dbReference>
<dbReference type="Gene3D" id="1.20.1250.20">
    <property type="entry name" value="MFS general substrate transporter like domains"/>
    <property type="match status" value="1"/>
</dbReference>
<keyword evidence="1" id="KW-0472">Membrane</keyword>
<accession>A0A6L5C2A4</accession>
<evidence type="ECO:0000313" key="3">
    <source>
        <dbReference type="Proteomes" id="UP000475265"/>
    </source>
</evidence>
<dbReference type="RefSeq" id="WP_163910085.1">
    <property type="nucleotide sequence ID" value="NZ_JAAAXX010000001.1"/>
</dbReference>
<evidence type="ECO:0000256" key="1">
    <source>
        <dbReference type="SAM" id="Phobius"/>
    </source>
</evidence>
<feature type="transmembrane region" description="Helical" evidence="1">
    <location>
        <begin position="172"/>
        <end position="189"/>
    </location>
</feature>
<feature type="transmembrane region" description="Helical" evidence="1">
    <location>
        <begin position="229"/>
        <end position="248"/>
    </location>
</feature>
<keyword evidence="1" id="KW-0812">Transmembrane</keyword>
<proteinExistence type="predicted"/>
<gene>
    <name evidence="2" type="ORF">FX983_03079</name>
</gene>
<feature type="transmembrane region" description="Helical" evidence="1">
    <location>
        <begin position="146"/>
        <end position="166"/>
    </location>
</feature>
<sequence length="432" mass="46381">MTPAGTLKWANVLPSERAALLLGFAFHFCVLASYYLVRPLRDALGLEGGADKLQWLFTATFLVMLLMVPLFGALVSRLPATRFVPLIYRFVALTMLVFGVLIANKIAPVQVGQVFFVWISIYNLFIVSIFWSVLVDRFSSEQGLRLFGFIAAGGTLGTFVGPLLAATMATKLGPIALTLVAAVLLELAVRCYRALLSRTDAQSVDPTPGDRSMGGSMLAGITLIARSPYLLGLVLFMLLHTTAATFLYFEQGRIVAGSYSDVASRTQFFAVVDLIVSALTLTFQLLLTGPLIRLVGVGGALVALPVATIVAFTAMALAPVPATVALAQGLRRAIEFSVVRPAREVLWTVVSREEKYKAKNVIETLVYRGGDAISGWLSVGLTAVGAGFGFVAIVIVPVAGLWSGLCFWLARRQRQKAKDNGELLVSLSSDVA</sequence>
<dbReference type="PANTHER" id="PTHR43596:SF1">
    <property type="entry name" value="ADP,ATP CARRIER PROTEIN"/>
    <property type="match status" value="1"/>
</dbReference>
<dbReference type="EMBL" id="JAAAXX010000001">
    <property type="protein sequence ID" value="KAF2395096.1"/>
    <property type="molecule type" value="Genomic_DNA"/>
</dbReference>
<protein>
    <recommendedName>
        <fullName evidence="4">MFS transporter</fullName>
    </recommendedName>
</protein>
<feature type="transmembrane region" description="Helical" evidence="1">
    <location>
        <begin position="53"/>
        <end position="74"/>
    </location>
</feature>
<reference evidence="2 3" key="1">
    <citation type="submission" date="2019-12" db="EMBL/GenBank/DDBJ databases">
        <title>Endophytic bacteria associated with Panax ginseng seedlings.</title>
        <authorList>
            <person name="Park J.M."/>
            <person name="Shin R."/>
            <person name="Jo S.H."/>
        </authorList>
    </citation>
    <scope>NUCLEOTIDE SEQUENCE [LARGE SCALE GENOMIC DNA]</scope>
    <source>
        <strain evidence="2 3">PgKB32</strain>
    </source>
</reference>
<name>A0A6L5C2A4_9PSED</name>
<comment type="caution">
    <text evidence="2">The sequence shown here is derived from an EMBL/GenBank/DDBJ whole genome shotgun (WGS) entry which is preliminary data.</text>
</comment>
<keyword evidence="1" id="KW-1133">Transmembrane helix</keyword>
<dbReference type="AlphaFoldDB" id="A0A6L5C2A4"/>
<feature type="transmembrane region" description="Helical" evidence="1">
    <location>
        <begin position="294"/>
        <end position="318"/>
    </location>
</feature>